<evidence type="ECO:0000313" key="2">
    <source>
        <dbReference type="EMBL" id="CEL59929.1"/>
    </source>
</evidence>
<dbReference type="OrthoDB" id="3296344at2759"/>
<dbReference type="AlphaFoldDB" id="A0A0B7FSR7"/>
<keyword evidence="1" id="KW-0812">Transmembrane</keyword>
<dbReference type="EMBL" id="LN679139">
    <property type="protein sequence ID" value="CEL59929.1"/>
    <property type="molecule type" value="Genomic_DNA"/>
</dbReference>
<reference evidence="2 3" key="1">
    <citation type="submission" date="2014-11" db="EMBL/GenBank/DDBJ databases">
        <authorList>
            <person name="Wibberg Daniel"/>
        </authorList>
    </citation>
    <scope>NUCLEOTIDE SEQUENCE [LARGE SCALE GENOMIC DNA]</scope>
    <source>
        <strain evidence="2">Rhizoctonia solani AG1-IB 7/3/14</strain>
    </source>
</reference>
<keyword evidence="1" id="KW-0472">Membrane</keyword>
<keyword evidence="1" id="KW-1133">Transmembrane helix</keyword>
<organism evidence="2 3">
    <name type="scientific">Thanatephorus cucumeris (strain AG1-IB / isolate 7/3/14)</name>
    <name type="common">Lettuce bottom rot fungus</name>
    <name type="synonym">Rhizoctonia solani</name>
    <dbReference type="NCBI Taxonomy" id="1108050"/>
    <lineage>
        <taxon>Eukaryota</taxon>
        <taxon>Fungi</taxon>
        <taxon>Dikarya</taxon>
        <taxon>Basidiomycota</taxon>
        <taxon>Agaricomycotina</taxon>
        <taxon>Agaricomycetes</taxon>
        <taxon>Cantharellales</taxon>
        <taxon>Ceratobasidiaceae</taxon>
        <taxon>Rhizoctonia</taxon>
        <taxon>Rhizoctonia solani AG-1</taxon>
    </lineage>
</organism>
<sequence length="125" mass="13267">MCTCRHLAAAETLTGPRLDAEMLNCLQDGASAGVGCEKYTGHFTMEQFIPRFHSVHPRAEVAASNSTNSTTTPTTGSNSSTKALPIIVATVGFVFVGFLLYFAWQCIGCIRGSRSGKPAFGYVGV</sequence>
<feature type="transmembrane region" description="Helical" evidence="1">
    <location>
        <begin position="83"/>
        <end position="104"/>
    </location>
</feature>
<proteinExistence type="predicted"/>
<keyword evidence="3" id="KW-1185">Reference proteome</keyword>
<accession>A0A0B7FSR7</accession>
<evidence type="ECO:0000313" key="3">
    <source>
        <dbReference type="Proteomes" id="UP000059188"/>
    </source>
</evidence>
<name>A0A0B7FSR7_THACB</name>
<dbReference type="Proteomes" id="UP000059188">
    <property type="component" value="Unassembled WGS sequence"/>
</dbReference>
<protein>
    <submittedName>
        <fullName evidence="2">Uncharacterized protein</fullName>
    </submittedName>
</protein>
<evidence type="ECO:0000256" key="1">
    <source>
        <dbReference type="SAM" id="Phobius"/>
    </source>
</evidence>
<gene>
    <name evidence="2" type="ORF">RSOLAG1IB_09213</name>
</gene>